<dbReference type="EMBL" id="JAAARO010000013">
    <property type="protein sequence ID" value="KAF5738283.1"/>
    <property type="molecule type" value="Genomic_DNA"/>
</dbReference>
<feature type="compositionally biased region" description="Basic and acidic residues" evidence="7">
    <location>
        <begin position="104"/>
        <end position="116"/>
    </location>
</feature>
<dbReference type="Pfam" id="PF06775">
    <property type="entry name" value="Seipin"/>
    <property type="match status" value="1"/>
</dbReference>
<sequence length="534" mass="60395">MVMEELFDYEFVDAVDDFPSPDCVGADQLEESTSDSSLSLPEPEKDVSSLEIPSSTPSLRRRSISRRISGEEFGDSNFPDSSSVYSSVTQVLDSKARRYKSHRQLKENEKNLEKSKPTHTPPELEESVDILGDWYDVKEEKEVSTVTTKSDDRFGDSVDSVEQPRESSSSSFLVIVAGLVIKAIAFQINLLINFFTFPFWALYCLFMFMLDPFGALRRGRDYVTGKLKNLLTHIWGIVTRVTSEWLMEHKSMWTLFLRFLWGLLWSIYVGLALFSLLMFSVAISGFLVRNLVEEPVEIKENLNFDYTKNSPVALVPIWSCNAVGCGVNCKENVNVGQSKGTRLIPVNHKLQVIISLTMPESDYNRNLGVFQVRVDFLSANGETFASSSHPCMLKFKSEPIRLLLTFFNIVPLVAGRISESQTMNLKIRGYTEGDVPTACLKVILEQRAEFKPGAGIPEIYDASLVLESELPLLKRIVWMWRKTIFIWSCIMLFMMELLFTLVCCRPLIVPRPRRTGGSPGNGNVRQSSLQQQGS</sequence>
<dbReference type="InParanoid" id="A0A7J7CW42"/>
<reference evidence="9 10" key="1">
    <citation type="journal article" date="2020" name="Nat. Commun.">
        <title>Genome of Tripterygium wilfordii and identification of cytochrome P450 involved in triptolide biosynthesis.</title>
        <authorList>
            <person name="Tu L."/>
            <person name="Su P."/>
            <person name="Zhang Z."/>
            <person name="Gao L."/>
            <person name="Wang J."/>
            <person name="Hu T."/>
            <person name="Zhou J."/>
            <person name="Zhang Y."/>
            <person name="Zhao Y."/>
            <person name="Liu Y."/>
            <person name="Song Y."/>
            <person name="Tong Y."/>
            <person name="Lu Y."/>
            <person name="Yang J."/>
            <person name="Xu C."/>
            <person name="Jia M."/>
            <person name="Peters R.J."/>
            <person name="Huang L."/>
            <person name="Gao W."/>
        </authorList>
    </citation>
    <scope>NUCLEOTIDE SEQUENCE [LARGE SCALE GENOMIC DNA]</scope>
    <source>
        <strain evidence="10">cv. XIE 37</strain>
        <tissue evidence="9">Leaf</tissue>
    </source>
</reference>
<gene>
    <name evidence="9" type="ORF">HS088_TW13G01179</name>
</gene>
<dbReference type="GO" id="GO:0005789">
    <property type="term" value="C:endoplasmic reticulum membrane"/>
    <property type="evidence" value="ECO:0007669"/>
    <property type="project" value="UniProtKB-SubCell"/>
</dbReference>
<keyword evidence="2 8" id="KW-0812">Transmembrane</keyword>
<dbReference type="GO" id="GO:0140042">
    <property type="term" value="P:lipid droplet formation"/>
    <property type="evidence" value="ECO:0007669"/>
    <property type="project" value="UniProtKB-ARBA"/>
</dbReference>
<comment type="subcellular location">
    <subcellularLocation>
        <location evidence="1">Endoplasmic reticulum membrane</location>
        <topology evidence="1">Multi-pass membrane protein</topology>
    </subcellularLocation>
</comment>
<name>A0A7J7CW42_TRIWF</name>
<keyword evidence="3" id="KW-0256">Endoplasmic reticulum</keyword>
<evidence type="ECO:0000256" key="5">
    <source>
        <dbReference type="ARBA" id="ARBA00023098"/>
    </source>
</evidence>
<keyword evidence="6 8" id="KW-0472">Membrane</keyword>
<keyword evidence="5" id="KW-0443">Lipid metabolism</keyword>
<dbReference type="AlphaFoldDB" id="A0A7J7CW42"/>
<feature type="region of interest" description="Disordered" evidence="7">
    <location>
        <begin position="103"/>
        <end position="124"/>
    </location>
</feature>
<evidence type="ECO:0000313" key="9">
    <source>
        <dbReference type="EMBL" id="KAF5738283.1"/>
    </source>
</evidence>
<organism evidence="9 10">
    <name type="scientific">Tripterygium wilfordii</name>
    <name type="common">Thunder God vine</name>
    <dbReference type="NCBI Taxonomy" id="458696"/>
    <lineage>
        <taxon>Eukaryota</taxon>
        <taxon>Viridiplantae</taxon>
        <taxon>Streptophyta</taxon>
        <taxon>Embryophyta</taxon>
        <taxon>Tracheophyta</taxon>
        <taxon>Spermatophyta</taxon>
        <taxon>Magnoliopsida</taxon>
        <taxon>eudicotyledons</taxon>
        <taxon>Gunneridae</taxon>
        <taxon>Pentapetalae</taxon>
        <taxon>rosids</taxon>
        <taxon>fabids</taxon>
        <taxon>Celastrales</taxon>
        <taxon>Celastraceae</taxon>
        <taxon>Tripterygium</taxon>
    </lineage>
</organism>
<evidence type="ECO:0000256" key="4">
    <source>
        <dbReference type="ARBA" id="ARBA00022989"/>
    </source>
</evidence>
<dbReference type="FunCoup" id="A0A7J7CW42">
    <property type="interactions" value="2647"/>
</dbReference>
<evidence type="ECO:0000313" key="10">
    <source>
        <dbReference type="Proteomes" id="UP000593562"/>
    </source>
</evidence>
<dbReference type="PANTHER" id="PTHR21212:SF0">
    <property type="entry name" value="SEIPIN"/>
    <property type="match status" value="1"/>
</dbReference>
<dbReference type="GO" id="GO:0006629">
    <property type="term" value="P:lipid metabolic process"/>
    <property type="evidence" value="ECO:0007669"/>
    <property type="project" value="UniProtKB-KW"/>
</dbReference>
<feature type="transmembrane region" description="Helical" evidence="8">
    <location>
        <begin position="259"/>
        <end position="287"/>
    </location>
</feature>
<evidence type="ECO:0000256" key="8">
    <source>
        <dbReference type="SAM" id="Phobius"/>
    </source>
</evidence>
<evidence type="ECO:0000256" key="2">
    <source>
        <dbReference type="ARBA" id="ARBA00022692"/>
    </source>
</evidence>
<evidence type="ECO:0000256" key="1">
    <source>
        <dbReference type="ARBA" id="ARBA00004477"/>
    </source>
</evidence>
<feature type="region of interest" description="Disordered" evidence="7">
    <location>
        <begin position="22"/>
        <end position="84"/>
    </location>
</feature>
<feature type="transmembrane region" description="Helical" evidence="8">
    <location>
        <begin position="198"/>
        <end position="216"/>
    </location>
</feature>
<feature type="region of interest" description="Disordered" evidence="7">
    <location>
        <begin position="514"/>
        <end position="534"/>
    </location>
</feature>
<accession>A0A7J7CW42</accession>
<evidence type="ECO:0000256" key="3">
    <source>
        <dbReference type="ARBA" id="ARBA00022824"/>
    </source>
</evidence>
<dbReference type="OrthoDB" id="3990054at2759"/>
<protein>
    <submittedName>
        <fullName evidence="9">Putative Adipose-regulatory protein</fullName>
    </submittedName>
</protein>
<evidence type="ECO:0000256" key="7">
    <source>
        <dbReference type="SAM" id="MobiDB-lite"/>
    </source>
</evidence>
<dbReference type="CDD" id="cd23995">
    <property type="entry name" value="Seipin_BSCL2_like"/>
    <property type="match status" value="1"/>
</dbReference>
<keyword evidence="4 8" id="KW-1133">Transmembrane helix</keyword>
<dbReference type="InterPro" id="IPR009617">
    <property type="entry name" value="Seipin"/>
</dbReference>
<feature type="transmembrane region" description="Helical" evidence="8">
    <location>
        <begin position="484"/>
        <end position="508"/>
    </location>
</feature>
<feature type="compositionally biased region" description="Polar residues" evidence="7">
    <location>
        <begin position="521"/>
        <end position="534"/>
    </location>
</feature>
<comment type="caution">
    <text evidence="9">The sequence shown here is derived from an EMBL/GenBank/DDBJ whole genome shotgun (WGS) entry which is preliminary data.</text>
</comment>
<proteinExistence type="predicted"/>
<dbReference type="PANTHER" id="PTHR21212">
    <property type="entry name" value="BERNARDINELLI-SEIP CONGENITAL LIPODYSTROPHY 2 HOMOLOG BSCL2 PROTEIN"/>
    <property type="match status" value="1"/>
</dbReference>
<dbReference type="Proteomes" id="UP000593562">
    <property type="component" value="Unassembled WGS sequence"/>
</dbReference>
<evidence type="ECO:0000256" key="6">
    <source>
        <dbReference type="ARBA" id="ARBA00023136"/>
    </source>
</evidence>
<keyword evidence="10" id="KW-1185">Reference proteome</keyword>